<name>A0A815NB82_9BILA</name>
<keyword evidence="4" id="KW-1185">Reference proteome</keyword>
<evidence type="ECO:0000313" key="2">
    <source>
        <dbReference type="EMBL" id="CAF1434930.1"/>
    </source>
</evidence>
<keyword evidence="1" id="KW-0732">Signal</keyword>
<gene>
    <name evidence="2" type="ORF">GPM918_LOCUS34148</name>
    <name evidence="3" type="ORF">SRO942_LOCUS34845</name>
</gene>
<comment type="caution">
    <text evidence="2">The sequence shown here is derived from an EMBL/GenBank/DDBJ whole genome shotgun (WGS) entry which is preliminary data.</text>
</comment>
<dbReference type="AlphaFoldDB" id="A0A815NB82"/>
<dbReference type="EMBL" id="CAJNOQ010018717">
    <property type="protein sequence ID" value="CAF1434930.1"/>
    <property type="molecule type" value="Genomic_DNA"/>
</dbReference>
<protein>
    <submittedName>
        <fullName evidence="2">Uncharacterized protein</fullName>
    </submittedName>
</protein>
<evidence type="ECO:0000313" key="4">
    <source>
        <dbReference type="Proteomes" id="UP000663829"/>
    </source>
</evidence>
<feature type="chain" id="PRO_5035606322" evidence="1">
    <location>
        <begin position="21"/>
        <end position="309"/>
    </location>
</feature>
<evidence type="ECO:0000313" key="3">
    <source>
        <dbReference type="EMBL" id="CAF4312563.1"/>
    </source>
</evidence>
<organism evidence="2 4">
    <name type="scientific">Didymodactylos carnosus</name>
    <dbReference type="NCBI Taxonomy" id="1234261"/>
    <lineage>
        <taxon>Eukaryota</taxon>
        <taxon>Metazoa</taxon>
        <taxon>Spiralia</taxon>
        <taxon>Gnathifera</taxon>
        <taxon>Rotifera</taxon>
        <taxon>Eurotatoria</taxon>
        <taxon>Bdelloidea</taxon>
        <taxon>Philodinida</taxon>
        <taxon>Philodinidae</taxon>
        <taxon>Didymodactylos</taxon>
    </lineage>
</organism>
<sequence length="309" mass="35410">MHSFLNYSILLVILFTFTNCSPISKQNLTTRCHSLSTNSAQCYYLQENITTKCMENNEINRYNYQYNFILSGKISYNDNDLISKIKNCCCHYRPSDCTVKYDEPIRNNFEIRVTITCVSDDNCKQFFQPTISEGCQTTCAVSTLSIDHDNSFKINSIIDVLKSNSPDEVLIRDSRDVSSSSEEEDTFNHTITNTHCFGDDCSNFSLSLNYSLSGLDNETMNDNSSFPDYIFFVHDNNTENFFTEGNATESSFYNQTDGYVTYTFNDVYQVNPNVEQTEAVLEKNDLTTAKNEKDGIQWDTRDGYDDDVV</sequence>
<dbReference type="EMBL" id="CAJOBC010084160">
    <property type="protein sequence ID" value="CAF4312563.1"/>
    <property type="molecule type" value="Genomic_DNA"/>
</dbReference>
<dbReference type="Proteomes" id="UP000681722">
    <property type="component" value="Unassembled WGS sequence"/>
</dbReference>
<evidence type="ECO:0000256" key="1">
    <source>
        <dbReference type="SAM" id="SignalP"/>
    </source>
</evidence>
<feature type="signal peptide" evidence="1">
    <location>
        <begin position="1"/>
        <end position="20"/>
    </location>
</feature>
<accession>A0A815NB82</accession>
<dbReference type="Proteomes" id="UP000663829">
    <property type="component" value="Unassembled WGS sequence"/>
</dbReference>
<proteinExistence type="predicted"/>
<reference evidence="2" key="1">
    <citation type="submission" date="2021-02" db="EMBL/GenBank/DDBJ databases">
        <authorList>
            <person name="Nowell W R."/>
        </authorList>
    </citation>
    <scope>NUCLEOTIDE SEQUENCE</scope>
</reference>